<organism evidence="1">
    <name type="scientific">viral metagenome</name>
    <dbReference type="NCBI Taxonomy" id="1070528"/>
    <lineage>
        <taxon>unclassified sequences</taxon>
        <taxon>metagenomes</taxon>
        <taxon>organismal metagenomes</taxon>
    </lineage>
</organism>
<accession>A0A6C0IPS6</accession>
<evidence type="ECO:0000313" key="1">
    <source>
        <dbReference type="EMBL" id="QHT94600.1"/>
    </source>
</evidence>
<reference evidence="1" key="1">
    <citation type="journal article" date="2020" name="Nature">
        <title>Giant virus diversity and host interactions through global metagenomics.</title>
        <authorList>
            <person name="Schulz F."/>
            <person name="Roux S."/>
            <person name="Paez-Espino D."/>
            <person name="Jungbluth S."/>
            <person name="Walsh D.A."/>
            <person name="Denef V.J."/>
            <person name="McMahon K.D."/>
            <person name="Konstantinidis K.T."/>
            <person name="Eloe-Fadrosh E.A."/>
            <person name="Kyrpides N.C."/>
            <person name="Woyke T."/>
        </authorList>
    </citation>
    <scope>NUCLEOTIDE SEQUENCE</scope>
    <source>
        <strain evidence="1">GVMAG-M-3300024261-26</strain>
    </source>
</reference>
<dbReference type="EMBL" id="MN740228">
    <property type="protein sequence ID" value="QHT94600.1"/>
    <property type="molecule type" value="Genomic_DNA"/>
</dbReference>
<proteinExistence type="predicted"/>
<sequence length="77" mass="8745">MTENDIICDIHTAYTVEKVMSPCRGKCGLCMKKKVHGYSNPDHVSNPFGYLYLIPMICSECSMKHAKCMWCVPKSKL</sequence>
<dbReference type="AlphaFoldDB" id="A0A6C0IPS6"/>
<protein>
    <submittedName>
        <fullName evidence="1">Uncharacterized protein</fullName>
    </submittedName>
</protein>
<name>A0A6C0IPS6_9ZZZZ</name>